<name>A0AAW3ZUF6_9GAMM</name>
<proteinExistence type="predicted"/>
<sequence length="75" mass="8182">MIAKKYAPMLFALLLSGLMSLLVSGISTYRIDLGLSEFAAVWTGAWVSAWLIAFPAVLLVSPLVRRLVDRLTTAD</sequence>
<keyword evidence="1" id="KW-0472">Membrane</keyword>
<feature type="transmembrane region" description="Helical" evidence="1">
    <location>
        <begin position="41"/>
        <end position="60"/>
    </location>
</feature>
<dbReference type="InterPro" id="IPR021529">
    <property type="entry name" value="DUF2798"/>
</dbReference>
<dbReference type="AlphaFoldDB" id="A0AAW3ZUF6"/>
<keyword evidence="3" id="KW-1185">Reference proteome</keyword>
<organism evidence="2 3">
    <name type="scientific">Pseudomarimonas arenosa</name>
    <dbReference type="NCBI Taxonomy" id="2774145"/>
    <lineage>
        <taxon>Bacteria</taxon>
        <taxon>Pseudomonadati</taxon>
        <taxon>Pseudomonadota</taxon>
        <taxon>Gammaproteobacteria</taxon>
        <taxon>Lysobacterales</taxon>
        <taxon>Lysobacteraceae</taxon>
        <taxon>Pseudomarimonas</taxon>
    </lineage>
</organism>
<gene>
    <name evidence="2" type="ORF">IFO71_19545</name>
</gene>
<protein>
    <submittedName>
        <fullName evidence="2">DUF2798 domain-containing protein</fullName>
    </submittedName>
</protein>
<evidence type="ECO:0000313" key="3">
    <source>
        <dbReference type="Proteomes" id="UP000613768"/>
    </source>
</evidence>
<evidence type="ECO:0000256" key="1">
    <source>
        <dbReference type="SAM" id="Phobius"/>
    </source>
</evidence>
<dbReference type="EMBL" id="JACYTR010000073">
    <property type="protein sequence ID" value="MBD8527947.1"/>
    <property type="molecule type" value="Genomic_DNA"/>
</dbReference>
<dbReference type="Pfam" id="PF11391">
    <property type="entry name" value="DUF2798"/>
    <property type="match status" value="1"/>
</dbReference>
<keyword evidence="1" id="KW-1133">Transmembrane helix</keyword>
<comment type="caution">
    <text evidence="2">The sequence shown here is derived from an EMBL/GenBank/DDBJ whole genome shotgun (WGS) entry which is preliminary data.</text>
</comment>
<evidence type="ECO:0000313" key="2">
    <source>
        <dbReference type="EMBL" id="MBD8527947.1"/>
    </source>
</evidence>
<dbReference type="RefSeq" id="WP_192031368.1">
    <property type="nucleotide sequence ID" value="NZ_JACYTR010000073.1"/>
</dbReference>
<reference evidence="2 3" key="1">
    <citation type="submission" date="2020-09" db="EMBL/GenBank/DDBJ databases">
        <title>Pseudoxanthomonas sp. CAU 1598 isolated from sand of Yaerae Beach.</title>
        <authorList>
            <person name="Kim W."/>
        </authorList>
    </citation>
    <scope>NUCLEOTIDE SEQUENCE [LARGE SCALE GENOMIC DNA]</scope>
    <source>
        <strain evidence="2 3">CAU 1598</strain>
    </source>
</reference>
<keyword evidence="1" id="KW-0812">Transmembrane</keyword>
<dbReference type="Proteomes" id="UP000613768">
    <property type="component" value="Unassembled WGS sequence"/>
</dbReference>
<accession>A0AAW3ZUF6</accession>